<feature type="non-terminal residue" evidence="1">
    <location>
        <position position="1"/>
    </location>
</feature>
<dbReference type="AlphaFoldDB" id="A0AAV6V2G9"/>
<organism evidence="1 2">
    <name type="scientific">Oedothorax gibbosus</name>
    <dbReference type="NCBI Taxonomy" id="931172"/>
    <lineage>
        <taxon>Eukaryota</taxon>
        <taxon>Metazoa</taxon>
        <taxon>Ecdysozoa</taxon>
        <taxon>Arthropoda</taxon>
        <taxon>Chelicerata</taxon>
        <taxon>Arachnida</taxon>
        <taxon>Araneae</taxon>
        <taxon>Araneomorphae</taxon>
        <taxon>Entelegynae</taxon>
        <taxon>Araneoidea</taxon>
        <taxon>Linyphiidae</taxon>
        <taxon>Erigoninae</taxon>
        <taxon>Oedothorax</taxon>
    </lineage>
</organism>
<reference evidence="1 2" key="1">
    <citation type="journal article" date="2022" name="Nat. Ecol. Evol.">
        <title>A masculinizing supergene underlies an exaggerated male reproductive morph in a spider.</title>
        <authorList>
            <person name="Hendrickx F."/>
            <person name="De Corte Z."/>
            <person name="Sonet G."/>
            <person name="Van Belleghem S.M."/>
            <person name="Kostlbacher S."/>
            <person name="Vangestel C."/>
        </authorList>
    </citation>
    <scope>NUCLEOTIDE SEQUENCE [LARGE SCALE GENOMIC DNA]</scope>
    <source>
        <strain evidence="1">W744_W776</strain>
    </source>
</reference>
<gene>
    <name evidence="1" type="ORF">JTE90_010281</name>
</gene>
<sequence length="37" mass="4194">RMDRMARNNAYPTPFANNPILPLLLLSLARQKISPTV</sequence>
<dbReference type="Proteomes" id="UP000827092">
    <property type="component" value="Unassembled WGS sequence"/>
</dbReference>
<evidence type="ECO:0000313" key="1">
    <source>
        <dbReference type="EMBL" id="KAG8190855.1"/>
    </source>
</evidence>
<keyword evidence="2" id="KW-1185">Reference proteome</keyword>
<dbReference type="EMBL" id="JAFNEN010000172">
    <property type="protein sequence ID" value="KAG8190855.1"/>
    <property type="molecule type" value="Genomic_DNA"/>
</dbReference>
<comment type="caution">
    <text evidence="1">The sequence shown here is derived from an EMBL/GenBank/DDBJ whole genome shotgun (WGS) entry which is preliminary data.</text>
</comment>
<name>A0AAV6V2G9_9ARAC</name>
<protein>
    <submittedName>
        <fullName evidence="1">Uncharacterized protein</fullName>
    </submittedName>
</protein>
<evidence type="ECO:0000313" key="2">
    <source>
        <dbReference type="Proteomes" id="UP000827092"/>
    </source>
</evidence>
<proteinExistence type="predicted"/>
<accession>A0AAV6V2G9</accession>